<dbReference type="GO" id="GO:0020037">
    <property type="term" value="F:heme binding"/>
    <property type="evidence" value="ECO:0007669"/>
    <property type="project" value="InterPro"/>
</dbReference>
<protein>
    <recommendedName>
        <fullName evidence="3">Cytochrome P450</fullName>
    </recommendedName>
</protein>
<dbReference type="InterPro" id="IPR036396">
    <property type="entry name" value="Cyt_P450_sf"/>
</dbReference>
<reference evidence="1" key="2">
    <citation type="journal article" date="2016" name="Fungal Biol.">
        <title>Ochratoxin A production by Penicillium thymicola.</title>
        <authorList>
            <person name="Nguyen H.D.T."/>
            <person name="McMullin D.R."/>
            <person name="Ponomareva E."/>
            <person name="Riley R."/>
            <person name="Pomraning K.R."/>
            <person name="Baker S.E."/>
            <person name="Seifert K.A."/>
        </authorList>
    </citation>
    <scope>NUCLEOTIDE SEQUENCE</scope>
    <source>
        <strain evidence="1">DAOM 180753</strain>
    </source>
</reference>
<evidence type="ECO:0000313" key="1">
    <source>
        <dbReference type="EMBL" id="KAJ9481789.1"/>
    </source>
</evidence>
<reference evidence="1" key="1">
    <citation type="submission" date="2015-06" db="EMBL/GenBank/DDBJ databases">
        <authorList>
            <person name="Nguyen H."/>
        </authorList>
    </citation>
    <scope>NUCLEOTIDE SEQUENCE</scope>
    <source>
        <strain evidence="1">DAOM 180753</strain>
    </source>
</reference>
<dbReference type="GO" id="GO:0016705">
    <property type="term" value="F:oxidoreductase activity, acting on paired donors, with incorporation or reduction of molecular oxygen"/>
    <property type="evidence" value="ECO:0007669"/>
    <property type="project" value="InterPro"/>
</dbReference>
<keyword evidence="2" id="KW-1185">Reference proteome</keyword>
<dbReference type="Pfam" id="PF00067">
    <property type="entry name" value="p450"/>
    <property type="match status" value="1"/>
</dbReference>
<evidence type="ECO:0008006" key="3">
    <source>
        <dbReference type="Google" id="ProtNLM"/>
    </source>
</evidence>
<proteinExistence type="predicted"/>
<evidence type="ECO:0000313" key="2">
    <source>
        <dbReference type="Proteomes" id="UP001227192"/>
    </source>
</evidence>
<comment type="caution">
    <text evidence="1">The sequence shown here is derived from an EMBL/GenBank/DDBJ whole genome shotgun (WGS) entry which is preliminary data.</text>
</comment>
<gene>
    <name evidence="1" type="ORF">VN97_g11670</name>
</gene>
<dbReference type="PANTHER" id="PTHR24305:SF190">
    <property type="entry name" value="P450, PUTATIVE (EUROFUNG)-RELATED"/>
    <property type="match status" value="1"/>
</dbReference>
<dbReference type="AlphaFoldDB" id="A0AAI9T8B0"/>
<name>A0AAI9T8B0_PENTH</name>
<organism evidence="1 2">
    <name type="scientific">Penicillium thymicola</name>
    <dbReference type="NCBI Taxonomy" id="293382"/>
    <lineage>
        <taxon>Eukaryota</taxon>
        <taxon>Fungi</taxon>
        <taxon>Dikarya</taxon>
        <taxon>Ascomycota</taxon>
        <taxon>Pezizomycotina</taxon>
        <taxon>Eurotiomycetes</taxon>
        <taxon>Eurotiomycetidae</taxon>
        <taxon>Eurotiales</taxon>
        <taxon>Aspergillaceae</taxon>
        <taxon>Penicillium</taxon>
    </lineage>
</organism>
<dbReference type="EMBL" id="LACB01000680">
    <property type="protein sequence ID" value="KAJ9481789.1"/>
    <property type="molecule type" value="Genomic_DNA"/>
</dbReference>
<dbReference type="InterPro" id="IPR050121">
    <property type="entry name" value="Cytochrome_P450_monoxygenase"/>
</dbReference>
<dbReference type="InterPro" id="IPR001128">
    <property type="entry name" value="Cyt_P450"/>
</dbReference>
<dbReference type="SUPFAM" id="SSF48264">
    <property type="entry name" value="Cytochrome P450"/>
    <property type="match status" value="1"/>
</dbReference>
<dbReference type="Gene3D" id="1.10.630.10">
    <property type="entry name" value="Cytochrome P450"/>
    <property type="match status" value="1"/>
</dbReference>
<dbReference type="Proteomes" id="UP001227192">
    <property type="component" value="Unassembled WGS sequence"/>
</dbReference>
<dbReference type="PANTHER" id="PTHR24305">
    <property type="entry name" value="CYTOCHROME P450"/>
    <property type="match status" value="1"/>
</dbReference>
<dbReference type="GO" id="GO:0043386">
    <property type="term" value="P:mycotoxin biosynthetic process"/>
    <property type="evidence" value="ECO:0007669"/>
    <property type="project" value="UniProtKB-ARBA"/>
</dbReference>
<dbReference type="GO" id="GO:0004497">
    <property type="term" value="F:monooxygenase activity"/>
    <property type="evidence" value="ECO:0007669"/>
    <property type="project" value="InterPro"/>
</dbReference>
<sequence>MASIIPANLTPITHTTTTGPIVRIAPNLYCISDPSATRIIYGQGFKYLKSEWYDAWNFDSDLSLTNPFSERSSKKNSEDRKKVTSLLAYEPFVDNCIDIFKQRLAEFATRGQLIDMSHWLQCYAFDVIGQITFGDRFRLLDAGKDVGNMIELLDGSFTICSYLGLYAWLYPMFMKVGKYLDIEQSFSTIFSRRRIQRAKITMKNHHADLPTYMTMKVVLAQAQNPGKLSDHDILATAASNIGAASDTTGISLSSILYHLLHAPACMERLREEINSSGINGNPTFK</sequence>
<dbReference type="GO" id="GO:0005506">
    <property type="term" value="F:iron ion binding"/>
    <property type="evidence" value="ECO:0007669"/>
    <property type="project" value="InterPro"/>
</dbReference>
<accession>A0AAI9T8B0</accession>